<evidence type="ECO:0000313" key="5">
    <source>
        <dbReference type="Proteomes" id="UP000658997"/>
    </source>
</evidence>
<gene>
    <name evidence="3" type="ORF">UBRO2_01667</name>
    <name evidence="2" type="ORF">UBRO_02589</name>
</gene>
<reference evidence="3" key="3">
    <citation type="submission" date="2018-08" db="EMBL/GenBank/DDBJ databases">
        <authorList>
            <person name="Guldener U."/>
        </authorList>
    </citation>
    <scope>NUCLEOTIDE SEQUENCE</scope>
    <source>
        <strain evidence="3">UB2</strain>
    </source>
</reference>
<keyword evidence="5" id="KW-1185">Reference proteome</keyword>
<dbReference type="OrthoDB" id="2504162at2759"/>
<feature type="compositionally biased region" description="Low complexity" evidence="1">
    <location>
        <begin position="452"/>
        <end position="461"/>
    </location>
</feature>
<proteinExistence type="predicted"/>
<evidence type="ECO:0000313" key="2">
    <source>
        <dbReference type="EMBL" id="SAM80824.1"/>
    </source>
</evidence>
<name>A0A1K0H4N9_9BASI</name>
<organism evidence="2 4">
    <name type="scientific">Ustilago bromivora</name>
    <dbReference type="NCBI Taxonomy" id="307758"/>
    <lineage>
        <taxon>Eukaryota</taxon>
        <taxon>Fungi</taxon>
        <taxon>Dikarya</taxon>
        <taxon>Basidiomycota</taxon>
        <taxon>Ustilaginomycotina</taxon>
        <taxon>Ustilaginomycetes</taxon>
        <taxon>Ustilaginales</taxon>
        <taxon>Ustilaginaceae</taxon>
        <taxon>Ustilago</taxon>
    </lineage>
</organism>
<dbReference type="EMBL" id="ULHB01000022">
    <property type="protein sequence ID" value="SYW77044.1"/>
    <property type="molecule type" value="Genomic_DNA"/>
</dbReference>
<sequence length="537" mass="59672">MPPPSGPSPFSNPVSTTTELWKRLEARRPLPLRFVLSLSRRPNASLCPCLQVDLQSTTLSGRYFTVTRILDPEHRVPYISLTPLLLASGLSLIEGLLRFSIPLTSYELSLAGLEPFDDFWVSLPLARSIATELDLLPSLAAMLDPKTALAWSLDEFGEGLSHNWRVPEEVVSAAKYSTDAMLSENAAFGRMQMLPRGQQIKTLVSGELRGRVVRRAQERRREDGFVLHQRLVRWSAQVYAVWDDLKDLLDVHGEDGEASEERQRRWSRIVEDLRGVTVPPTTVDITEWMQLISSPSSQSRSLTETSVAQTHDEAQREELDMLEPLSLAELSQLRSDSDLSETLFNAFEGGNMESQIARTRSVLRAKLSTLHRMTLLSVPHLASARNEDDASKENPLSHGGQRHNPVLQWRALPDPTEDRAESRNVEVAMLHDKIDKLTAKLDAFIGAQTRSSTTRSLSASTNDHKPEAATSDSVSVHRPADPIVGVQPAASAFIDKHPSLAQPSPTATSLQTIETKPSLVIILISIALFFALIQYQH</sequence>
<dbReference type="AlphaFoldDB" id="A0A1K0H4N9"/>
<feature type="region of interest" description="Disordered" evidence="1">
    <location>
        <begin position="381"/>
        <end position="403"/>
    </location>
</feature>
<protein>
    <submittedName>
        <fullName evidence="2">Uncharacterized protein</fullName>
    </submittedName>
</protein>
<evidence type="ECO:0000256" key="1">
    <source>
        <dbReference type="SAM" id="MobiDB-lite"/>
    </source>
</evidence>
<reference evidence="2" key="2">
    <citation type="submission" date="2016-04" db="EMBL/GenBank/DDBJ databases">
        <authorList>
            <person name="Evans L.H."/>
            <person name="Alamgir A."/>
            <person name="Owens N."/>
            <person name="Weber N.D."/>
            <person name="Virtaneva K."/>
            <person name="Barbian K."/>
            <person name="Babar A."/>
            <person name="Rosenke K."/>
        </authorList>
    </citation>
    <scope>NUCLEOTIDE SEQUENCE</scope>
    <source>
        <strain evidence="2">UB2112</strain>
    </source>
</reference>
<dbReference type="Proteomes" id="UP000658997">
    <property type="component" value="Unassembled WGS sequence"/>
</dbReference>
<accession>A0A1K0H4N9</accession>
<evidence type="ECO:0000313" key="4">
    <source>
        <dbReference type="Proteomes" id="UP000179920"/>
    </source>
</evidence>
<reference evidence="4" key="1">
    <citation type="submission" date="2016-04" db="EMBL/GenBank/DDBJ databases">
        <authorList>
            <person name="Guldener U."/>
            <person name="Guldener U."/>
        </authorList>
    </citation>
    <scope>NUCLEOTIDE SEQUENCE [LARGE SCALE GENOMIC DNA]</scope>
    <source>
        <strain evidence="4">UB2112</strain>
    </source>
</reference>
<dbReference type="Proteomes" id="UP000179920">
    <property type="component" value="Chromosome IV"/>
</dbReference>
<dbReference type="EMBL" id="LT558120">
    <property type="protein sequence ID" value="SAM80824.1"/>
    <property type="molecule type" value="Genomic_DNA"/>
</dbReference>
<evidence type="ECO:0000313" key="3">
    <source>
        <dbReference type="EMBL" id="SYW77044.1"/>
    </source>
</evidence>
<feature type="region of interest" description="Disordered" evidence="1">
    <location>
        <begin position="452"/>
        <end position="479"/>
    </location>
</feature>